<keyword evidence="1" id="KW-1185">Reference proteome</keyword>
<dbReference type="Proteomes" id="UP000790787">
    <property type="component" value="Chromosome 23"/>
</dbReference>
<sequence length="270" mass="31371">MKGSPGGHKRDWWWNGEIQGKVKTKKTAYLKLVESTNEEEKRIYRECYRKAKKEAKLAVTTAKNAAFARLYEELGGKGGDKKLYWLAKVRERKDRNSDQVKCIKDEDEKLLMDEALIRRRWQTYFHKLLNEEGDRRIVLGELEHSESQRDFEYCRRITVEEVEWVIRKMCRGRATGPDEIPVKFWKSARRVGLECLTELFNVVFKTKKMPQEWRWSLGEGGGGQGEEVHVYFQGSVWIHAGAFVYGSDSSGKEISGAVQGEDEELAYGVY</sequence>
<accession>A0AC58TXG8</accession>
<name>A0AC58TXG8_TOBAC</name>
<gene>
    <name evidence="2" type="primary">LOC142177326</name>
</gene>
<protein>
    <submittedName>
        <fullName evidence="2">Uncharacterized protein LOC142177326</fullName>
    </submittedName>
</protein>
<proteinExistence type="predicted"/>
<reference evidence="1" key="1">
    <citation type="journal article" date="2014" name="Nat. Commun.">
        <title>The tobacco genome sequence and its comparison with those of tomato and potato.</title>
        <authorList>
            <person name="Sierro N."/>
            <person name="Battey J.N."/>
            <person name="Ouadi S."/>
            <person name="Bakaher N."/>
            <person name="Bovet L."/>
            <person name="Willig A."/>
            <person name="Goepfert S."/>
            <person name="Peitsch M.C."/>
            <person name="Ivanov N.V."/>
        </authorList>
    </citation>
    <scope>NUCLEOTIDE SEQUENCE [LARGE SCALE GENOMIC DNA]</scope>
</reference>
<dbReference type="RefSeq" id="XP_075101901.1">
    <property type="nucleotide sequence ID" value="XM_075245800.1"/>
</dbReference>
<organism evidence="1 2">
    <name type="scientific">Nicotiana tabacum</name>
    <name type="common">Common tobacco</name>
    <dbReference type="NCBI Taxonomy" id="4097"/>
    <lineage>
        <taxon>Eukaryota</taxon>
        <taxon>Viridiplantae</taxon>
        <taxon>Streptophyta</taxon>
        <taxon>Embryophyta</taxon>
        <taxon>Tracheophyta</taxon>
        <taxon>Spermatophyta</taxon>
        <taxon>Magnoliopsida</taxon>
        <taxon>eudicotyledons</taxon>
        <taxon>Gunneridae</taxon>
        <taxon>Pentapetalae</taxon>
        <taxon>asterids</taxon>
        <taxon>lamiids</taxon>
        <taxon>Solanales</taxon>
        <taxon>Solanaceae</taxon>
        <taxon>Nicotianoideae</taxon>
        <taxon>Nicotianeae</taxon>
        <taxon>Nicotiana</taxon>
    </lineage>
</organism>
<reference evidence="2" key="2">
    <citation type="submission" date="2025-08" db="UniProtKB">
        <authorList>
            <consortium name="RefSeq"/>
        </authorList>
    </citation>
    <scope>IDENTIFICATION</scope>
    <source>
        <tissue evidence="2">Leaf</tissue>
    </source>
</reference>
<evidence type="ECO:0000313" key="1">
    <source>
        <dbReference type="Proteomes" id="UP000790787"/>
    </source>
</evidence>
<evidence type="ECO:0000313" key="2">
    <source>
        <dbReference type="RefSeq" id="XP_075101901.1"/>
    </source>
</evidence>